<dbReference type="AlphaFoldDB" id="A0A2P2QPF0"/>
<protein>
    <submittedName>
        <fullName evidence="1">Uncharacterized protein</fullName>
    </submittedName>
</protein>
<dbReference type="EMBL" id="GGEC01088344">
    <property type="protein sequence ID" value="MBX68828.1"/>
    <property type="molecule type" value="Transcribed_RNA"/>
</dbReference>
<organism evidence="1">
    <name type="scientific">Rhizophora mucronata</name>
    <name type="common">Asiatic mangrove</name>
    <dbReference type="NCBI Taxonomy" id="61149"/>
    <lineage>
        <taxon>Eukaryota</taxon>
        <taxon>Viridiplantae</taxon>
        <taxon>Streptophyta</taxon>
        <taxon>Embryophyta</taxon>
        <taxon>Tracheophyta</taxon>
        <taxon>Spermatophyta</taxon>
        <taxon>Magnoliopsida</taxon>
        <taxon>eudicotyledons</taxon>
        <taxon>Gunneridae</taxon>
        <taxon>Pentapetalae</taxon>
        <taxon>rosids</taxon>
        <taxon>fabids</taxon>
        <taxon>Malpighiales</taxon>
        <taxon>Rhizophoraceae</taxon>
        <taxon>Rhizophora</taxon>
    </lineage>
</organism>
<evidence type="ECO:0000313" key="1">
    <source>
        <dbReference type="EMBL" id="MBX68828.1"/>
    </source>
</evidence>
<sequence length="30" mass="3469">MIMLSLSVNIPKVEYCGFSRDFLDNTRSEC</sequence>
<name>A0A2P2QPF0_RHIMU</name>
<proteinExistence type="predicted"/>
<accession>A0A2P2QPF0</accession>
<reference evidence="1" key="1">
    <citation type="submission" date="2018-02" db="EMBL/GenBank/DDBJ databases">
        <title>Rhizophora mucronata_Transcriptome.</title>
        <authorList>
            <person name="Meera S.P."/>
            <person name="Sreeshan A."/>
            <person name="Augustine A."/>
        </authorList>
    </citation>
    <scope>NUCLEOTIDE SEQUENCE</scope>
    <source>
        <tissue evidence="1">Leaf</tissue>
    </source>
</reference>